<dbReference type="Proteomes" id="UP000225786">
    <property type="component" value="Segment"/>
</dbReference>
<organism evidence="1 7">
    <name type="scientific">Cyanophage S-RIM44</name>
    <dbReference type="NCBI Taxonomy" id="1278485"/>
    <lineage>
        <taxon>Viruses</taxon>
        <taxon>Duplodnaviria</taxon>
        <taxon>Heunggongvirae</taxon>
        <taxon>Uroviricota</taxon>
        <taxon>Caudoviricetes</taxon>
        <taxon>Pantevenvirales</taxon>
        <taxon>Kyanoviridae</taxon>
        <taxon>Vellamovirus</taxon>
        <taxon>Vellamovirus rhodeisland44</taxon>
    </lineage>
</organism>
<dbReference type="Proteomes" id="UP000223571">
    <property type="component" value="Segment"/>
</dbReference>
<protein>
    <submittedName>
        <fullName evidence="1">Uncharacterized protein</fullName>
    </submittedName>
</protein>
<evidence type="ECO:0000313" key="1">
    <source>
        <dbReference type="EMBL" id="AMO43333.1"/>
    </source>
</evidence>
<reference evidence="1 7" key="2">
    <citation type="submission" date="2016-01" db="EMBL/GenBank/DDBJ databases">
        <title>The genomic content and context of auxiliary metabolic genes in marine cyanophages.</title>
        <authorList>
            <person name="Marston M.F."/>
            <person name="Martiny J.B.H."/>
            <person name="Crummett L.T."/>
        </authorList>
    </citation>
    <scope>NUCLEOTIDE SEQUENCE [LARGE SCALE GENOMIC DNA]</scope>
    <source>
        <strain evidence="1">W2_07_0710</strain>
    </source>
</reference>
<reference evidence="5 6" key="1">
    <citation type="journal article" date="2016" name="Environ. Microbiol.">
        <title>Genomic diversification of marine cyanophages into stable ecotypes.</title>
        <authorList>
            <person name="Marston M.F."/>
            <person name="Martiny J.B."/>
        </authorList>
    </citation>
    <scope>NUCLEOTIDE SEQUENCE [LARGE SCALE GENOMIC DNA]</scope>
    <source>
        <strain evidence="2">Np_05_0604</strain>
        <strain evidence="3">Sn_08_0709</strain>
        <strain evidence="4">Sn_13_0910</strain>
    </source>
</reference>
<evidence type="ECO:0000313" key="4">
    <source>
        <dbReference type="EMBL" id="AOO12732.1"/>
    </source>
</evidence>
<evidence type="ECO:0000313" key="7">
    <source>
        <dbReference type="Proteomes" id="UP000225786"/>
    </source>
</evidence>
<dbReference type="EMBL" id="KX349292">
    <property type="protein sequence ID" value="AOO11805.1"/>
    <property type="molecule type" value="Genomic_DNA"/>
</dbReference>
<sequence length="179" mass="20689">MAHLSNQLPRRLDRVVGSTRSMLPVAEIIKRKCIVDKVSRVKEWIKYISEQRGDLGGHAICPYAFSASVHIEERALRRVTLSSLPNADVIIYILEDDISECALMQRVAEINMSQSVWYALDDHMDDATHINGVQSNFNEGNLLLIQKRDKLEKAREQLHKTDYYKHWSPTLYRRIINGK</sequence>
<gene>
    <name evidence="2" type="ORF">Np050604_089</name>
    <name evidence="3" type="ORF">Sn080709_089</name>
    <name evidence="4" type="ORF">Sn130910_085</name>
    <name evidence="1" type="ORF">W270710_089</name>
</gene>
<dbReference type="EMBL" id="KX349296">
    <property type="protein sequence ID" value="AOO12732.1"/>
    <property type="molecule type" value="Genomic_DNA"/>
</dbReference>
<name>A0A140IEQ0_9CAUD</name>
<dbReference type="Proteomes" id="UP000222561">
    <property type="component" value="Segment"/>
</dbReference>
<accession>A0A140IEQ0</accession>
<proteinExistence type="predicted"/>
<dbReference type="EMBL" id="KU594607">
    <property type="protein sequence ID" value="AMO43333.1"/>
    <property type="molecule type" value="Genomic_DNA"/>
</dbReference>
<evidence type="ECO:0000313" key="2">
    <source>
        <dbReference type="EMBL" id="AOO11805.1"/>
    </source>
</evidence>
<dbReference type="EMBL" id="KX349295">
    <property type="protein sequence ID" value="AOO12506.1"/>
    <property type="molecule type" value="Genomic_DNA"/>
</dbReference>
<evidence type="ECO:0000313" key="6">
    <source>
        <dbReference type="Proteomes" id="UP000223571"/>
    </source>
</evidence>
<evidence type="ECO:0000313" key="5">
    <source>
        <dbReference type="Proteomes" id="UP000222561"/>
    </source>
</evidence>
<dbReference type="Proteomes" id="UP000225478">
    <property type="component" value="Segment"/>
</dbReference>
<evidence type="ECO:0000313" key="3">
    <source>
        <dbReference type="EMBL" id="AOO12506.1"/>
    </source>
</evidence>